<dbReference type="Proteomes" id="UP000002318">
    <property type="component" value="Chromosome"/>
</dbReference>
<protein>
    <submittedName>
        <fullName evidence="5">Extracellular solute-binding protein family 1</fullName>
    </submittedName>
</protein>
<evidence type="ECO:0000256" key="2">
    <source>
        <dbReference type="ARBA" id="ARBA00022448"/>
    </source>
</evidence>
<sequence>MKKGGLFLVCLLCSLTLSPVFAAGSKESQGPEQIELRFLGMAQAAYSEQNVNDMTADFMKEHPNIKVYTEFVPYEELRNKTLLAYGSNRPYDAVLVDDIWFAEYVSKGMLRDITDQIPTSYKEGVLAGGWNFTTKKGKVYGVPWFLDTMYLYYNTTMLKAAGFQQPPTSIEDMVAMGKALKEKGIVEYPFVFSLAQAEALMCVYSNFLEAYGASFQDKNGNYILDTTGVQALEFLLHLKESGLLNPNSLEYLEEDVRRVFSSGDAAFTLNWAYMFALATDPKESGLKKEDVGVMVLPGASGIKESAAMSGSMGLSVLAKSPHFEEALAYILYLSSKEVQDTYSNLQLPVWTASYDDPKLREGRELLVEASKKAFSIMNVRPSEPNYQEASAILQQYIQSALYGDMSPQKALQEAVQKISEIK</sequence>
<dbReference type="eggNOG" id="COG1653">
    <property type="taxonomic scope" value="Bacteria"/>
</dbReference>
<dbReference type="EMBL" id="CP002116">
    <property type="protein sequence ID" value="ADK81377.1"/>
    <property type="molecule type" value="Genomic_DNA"/>
</dbReference>
<accession>E1R750</accession>
<dbReference type="PANTHER" id="PTHR30061">
    <property type="entry name" value="MALTOSE-BINDING PERIPLASMIC PROTEIN"/>
    <property type="match status" value="1"/>
</dbReference>
<evidence type="ECO:0000256" key="1">
    <source>
        <dbReference type="ARBA" id="ARBA00008520"/>
    </source>
</evidence>
<keyword evidence="2" id="KW-0813">Transport</keyword>
<feature type="chain" id="PRO_5003150752" evidence="4">
    <location>
        <begin position="23"/>
        <end position="422"/>
    </location>
</feature>
<dbReference type="SUPFAM" id="SSF53850">
    <property type="entry name" value="Periplasmic binding protein-like II"/>
    <property type="match status" value="1"/>
</dbReference>
<dbReference type="OrthoDB" id="9808332at2"/>
<dbReference type="GO" id="GO:0015768">
    <property type="term" value="P:maltose transport"/>
    <property type="evidence" value="ECO:0007669"/>
    <property type="project" value="TreeGrafter"/>
</dbReference>
<dbReference type="KEGG" id="ssm:Spirs_2262"/>
<dbReference type="InterPro" id="IPR006059">
    <property type="entry name" value="SBP"/>
</dbReference>
<comment type="similarity">
    <text evidence="1">Belongs to the bacterial solute-binding protein 1 family.</text>
</comment>
<evidence type="ECO:0000256" key="4">
    <source>
        <dbReference type="SAM" id="SignalP"/>
    </source>
</evidence>
<gene>
    <name evidence="5" type="ordered locus">Spirs_2262</name>
</gene>
<dbReference type="GO" id="GO:0055052">
    <property type="term" value="C:ATP-binding cassette (ABC) transporter complex, substrate-binding subunit-containing"/>
    <property type="evidence" value="ECO:0007669"/>
    <property type="project" value="TreeGrafter"/>
</dbReference>
<dbReference type="Pfam" id="PF01547">
    <property type="entry name" value="SBP_bac_1"/>
    <property type="match status" value="1"/>
</dbReference>
<dbReference type="CDD" id="cd13585">
    <property type="entry name" value="PBP2_TMBP_like"/>
    <property type="match status" value="1"/>
</dbReference>
<evidence type="ECO:0000256" key="3">
    <source>
        <dbReference type="ARBA" id="ARBA00022729"/>
    </source>
</evidence>
<dbReference type="AlphaFoldDB" id="E1R750"/>
<feature type="signal peptide" evidence="4">
    <location>
        <begin position="1"/>
        <end position="22"/>
    </location>
</feature>
<dbReference type="HOGENOM" id="CLU_031285_9_1_12"/>
<name>E1R750_SEDSS</name>
<dbReference type="STRING" id="573413.Spirs_2262"/>
<dbReference type="GO" id="GO:1901982">
    <property type="term" value="F:maltose binding"/>
    <property type="evidence" value="ECO:0007669"/>
    <property type="project" value="TreeGrafter"/>
</dbReference>
<keyword evidence="3 4" id="KW-0732">Signal</keyword>
<dbReference type="Gene3D" id="3.40.190.10">
    <property type="entry name" value="Periplasmic binding protein-like II"/>
    <property type="match status" value="2"/>
</dbReference>
<dbReference type="RefSeq" id="WP_013254840.1">
    <property type="nucleotide sequence ID" value="NC_014364.1"/>
</dbReference>
<organism evidence="5 6">
    <name type="scientific">Sediminispirochaeta smaragdinae (strain DSM 11293 / JCM 15392 / SEBR 4228)</name>
    <name type="common">Spirochaeta smaragdinae</name>
    <dbReference type="NCBI Taxonomy" id="573413"/>
    <lineage>
        <taxon>Bacteria</taxon>
        <taxon>Pseudomonadati</taxon>
        <taxon>Spirochaetota</taxon>
        <taxon>Spirochaetia</taxon>
        <taxon>Spirochaetales</taxon>
        <taxon>Spirochaetaceae</taxon>
        <taxon>Sediminispirochaeta</taxon>
    </lineage>
</organism>
<evidence type="ECO:0000313" key="6">
    <source>
        <dbReference type="Proteomes" id="UP000002318"/>
    </source>
</evidence>
<proteinExistence type="inferred from homology"/>
<reference evidence="5 6" key="1">
    <citation type="journal article" date="2010" name="Stand. Genomic Sci.">
        <title>Complete genome sequence of Spirochaeta smaragdinae type strain (SEBR 4228).</title>
        <authorList>
            <person name="Mavromatis K."/>
            <person name="Yasawong M."/>
            <person name="Chertkov O."/>
            <person name="Lapidus A."/>
            <person name="Lucas S."/>
            <person name="Nolan M."/>
            <person name="Del Rio T.G."/>
            <person name="Tice H."/>
            <person name="Cheng J.F."/>
            <person name="Pitluck S."/>
            <person name="Liolios K."/>
            <person name="Ivanova N."/>
            <person name="Tapia R."/>
            <person name="Han C."/>
            <person name="Bruce D."/>
            <person name="Goodwin L."/>
            <person name="Pati A."/>
            <person name="Chen A."/>
            <person name="Palaniappan K."/>
            <person name="Land M."/>
            <person name="Hauser L."/>
            <person name="Chang Y.J."/>
            <person name="Jeffries C.D."/>
            <person name="Detter J.C."/>
            <person name="Rohde M."/>
            <person name="Brambilla E."/>
            <person name="Spring S."/>
            <person name="Goker M."/>
            <person name="Sikorski J."/>
            <person name="Woyke T."/>
            <person name="Bristow J."/>
            <person name="Eisen J.A."/>
            <person name="Markowitz V."/>
            <person name="Hugenholtz P."/>
            <person name="Klenk H.P."/>
            <person name="Kyrpides N.C."/>
        </authorList>
    </citation>
    <scope>NUCLEOTIDE SEQUENCE [LARGE SCALE GENOMIC DNA]</scope>
    <source>
        <strain evidence="6">DSM 11293 / JCM 15392 / SEBR 4228</strain>
    </source>
</reference>
<dbReference type="PANTHER" id="PTHR30061:SF50">
    <property type="entry name" value="MALTOSE_MALTODEXTRIN-BINDING PERIPLASMIC PROTEIN"/>
    <property type="match status" value="1"/>
</dbReference>
<evidence type="ECO:0000313" key="5">
    <source>
        <dbReference type="EMBL" id="ADK81377.1"/>
    </source>
</evidence>
<dbReference type="GO" id="GO:0042956">
    <property type="term" value="P:maltodextrin transmembrane transport"/>
    <property type="evidence" value="ECO:0007669"/>
    <property type="project" value="TreeGrafter"/>
</dbReference>
<keyword evidence="6" id="KW-1185">Reference proteome</keyword>